<dbReference type="Gene3D" id="3.40.50.12580">
    <property type="match status" value="1"/>
</dbReference>
<name>A0A3M2KUJ7_9ACTN</name>
<accession>A0A3M2KUJ7</accession>
<evidence type="ECO:0000313" key="1">
    <source>
        <dbReference type="EMBL" id="RMI28316.1"/>
    </source>
</evidence>
<evidence type="ECO:0000313" key="2">
    <source>
        <dbReference type="Proteomes" id="UP000278673"/>
    </source>
</evidence>
<gene>
    <name evidence="1" type="ORF">EBN88_28415</name>
</gene>
<feature type="non-terminal residue" evidence="1">
    <location>
        <position position="1"/>
    </location>
</feature>
<protein>
    <submittedName>
        <fullName evidence="1">Uncharacterized protein</fullName>
    </submittedName>
</protein>
<dbReference type="Proteomes" id="UP000278673">
    <property type="component" value="Unassembled WGS sequence"/>
</dbReference>
<dbReference type="AlphaFoldDB" id="A0A3M2KUJ7"/>
<proteinExistence type="predicted"/>
<dbReference type="InterPro" id="IPR043148">
    <property type="entry name" value="TagF_C"/>
</dbReference>
<organism evidence="1 2">
    <name type="scientific">Streptomyces triticirhizae</name>
    <dbReference type="NCBI Taxonomy" id="2483353"/>
    <lineage>
        <taxon>Bacteria</taxon>
        <taxon>Bacillati</taxon>
        <taxon>Actinomycetota</taxon>
        <taxon>Actinomycetes</taxon>
        <taxon>Kitasatosporales</taxon>
        <taxon>Streptomycetaceae</taxon>
        <taxon>Streptomyces</taxon>
    </lineage>
</organism>
<sequence length="212" mass="22801">AEAERTAAERAAARARLRAIDEAGRGRGATLAAVWDDASVSRDAQTPADQAAVEERGFAEWNEAFWRSFGWWEHRVITGSEPRLFDCFNESDALVSDISSVVSDWIASGKPYAVSDSAELGPEEFRRQNTAVRAAVILSNDASQIDELLDAVTTGPDPLAQDRAELRHYLLGPDEPSSLERFNAAVNALAARAEARNQALGETGAAAVVSTS</sequence>
<dbReference type="EMBL" id="RFFJ01000295">
    <property type="protein sequence ID" value="RMI28316.1"/>
    <property type="molecule type" value="Genomic_DNA"/>
</dbReference>
<reference evidence="1 2" key="1">
    <citation type="submission" date="2018-10" db="EMBL/GenBank/DDBJ databases">
        <title>Isolation, diversity and antifungal activity of actinobacteria from wheat.</title>
        <authorList>
            <person name="Han C."/>
        </authorList>
    </citation>
    <scope>NUCLEOTIDE SEQUENCE [LARGE SCALE GENOMIC DNA]</scope>
    <source>
        <strain evidence="1 2">NEAU-YY642</strain>
    </source>
</reference>
<comment type="caution">
    <text evidence="1">The sequence shown here is derived from an EMBL/GenBank/DDBJ whole genome shotgun (WGS) entry which is preliminary data.</text>
</comment>
<keyword evidence="2" id="KW-1185">Reference proteome</keyword>